<accession>A0A1X9PY30</accession>
<dbReference type="InterPro" id="IPR046186">
    <property type="entry name" value="DUF6214"/>
</dbReference>
<feature type="compositionally biased region" description="Basic and acidic residues" evidence="1">
    <location>
        <begin position="35"/>
        <end position="51"/>
    </location>
</feature>
<feature type="compositionally biased region" description="Basic residues" evidence="1">
    <location>
        <begin position="242"/>
        <end position="257"/>
    </location>
</feature>
<dbReference type="AlphaFoldDB" id="A0A1X9PY30"/>
<dbReference type="EMBL" id="KY750719">
    <property type="protein sequence ID" value="ARP51753.1"/>
    <property type="molecule type" value="Genomic_DNA"/>
</dbReference>
<sequence>MLCVRGVRAAPRGAWASVYVASVVKSSFSGFSGGHQRDGSGSDRPVWELRGHGSGAPAPAGGAPGLSPWFSVGLMLADGVRVDVLAQVSGDRVLIEDMRADPPLPVDGFGSLTERLGEPLRDVCRALTGRPPAEHCRPPTDDPAPTGAVARDRPPPGPEPAASSAPAPGAAPKTSAAPGCRQEGRSGRQPASRPEPEPEPEPEAEPRSGADQEPECAPEPEPTPAPEPDEGRAPVRTDARPAGHRAPRRRGTGRAGRRAAAEVYLAAQAAGADPVLAVMDATGRSRRRSLRLIAAARDKGYLGPRHARR</sequence>
<evidence type="ECO:0000313" key="2">
    <source>
        <dbReference type="EMBL" id="ARP51753.1"/>
    </source>
</evidence>
<evidence type="ECO:0000256" key="1">
    <source>
        <dbReference type="SAM" id="MobiDB-lite"/>
    </source>
</evidence>
<feature type="region of interest" description="Disordered" evidence="1">
    <location>
        <begin position="32"/>
        <end position="62"/>
    </location>
</feature>
<dbReference type="Pfam" id="PF19720">
    <property type="entry name" value="DUF6214"/>
    <property type="match status" value="2"/>
</dbReference>
<reference evidence="2" key="1">
    <citation type="submission" date="2017-03" db="EMBL/GenBank/DDBJ databases">
        <title>Identification and Characterization of a Gene Cluster for Tryptophan Dimers in Deep Sea-Derived Streptomyces sp. SCSIO 03032.</title>
        <authorList>
            <person name="Ma L."/>
            <person name="Zhang W."/>
            <person name="Zhu Y."/>
            <person name="Zhang G."/>
            <person name="Zhang H."/>
            <person name="Zhang L."/>
            <person name="Zhang Q."/>
            <person name="Zhang C."/>
        </authorList>
    </citation>
    <scope>NUCLEOTIDE SEQUENCE</scope>
    <source>
        <strain evidence="2">SCSIO 03032</strain>
    </source>
</reference>
<proteinExistence type="predicted"/>
<feature type="region of interest" description="Disordered" evidence="1">
    <location>
        <begin position="129"/>
        <end position="259"/>
    </location>
</feature>
<name>A0A1X9PY30_9ACTN</name>
<feature type="compositionally biased region" description="Low complexity" evidence="1">
    <location>
        <begin position="160"/>
        <end position="179"/>
    </location>
</feature>
<feature type="compositionally biased region" description="Basic and acidic residues" evidence="1">
    <location>
        <begin position="229"/>
        <end position="241"/>
    </location>
</feature>
<protein>
    <submittedName>
        <fullName evidence="2">Uncharacterized protein</fullName>
    </submittedName>
</protein>
<organism evidence="2">
    <name type="scientific">Streptomyces marincola</name>
    <dbReference type="NCBI Taxonomy" id="2878388"/>
    <lineage>
        <taxon>Bacteria</taxon>
        <taxon>Bacillati</taxon>
        <taxon>Actinomycetota</taxon>
        <taxon>Actinomycetes</taxon>
        <taxon>Kitasatosporales</taxon>
        <taxon>Streptomycetaceae</taxon>
        <taxon>Streptomyces</taxon>
    </lineage>
</organism>